<evidence type="ECO:0000256" key="1">
    <source>
        <dbReference type="SAM" id="Phobius"/>
    </source>
</evidence>
<keyword evidence="1" id="KW-1133">Transmembrane helix</keyword>
<comment type="caution">
    <text evidence="2">The sequence shown here is derived from an EMBL/GenBank/DDBJ whole genome shotgun (WGS) entry which is preliminary data.</text>
</comment>
<gene>
    <name evidence="2" type="ORF">RhiirC2_721737</name>
</gene>
<feature type="non-terminal residue" evidence="2">
    <location>
        <position position="1"/>
    </location>
</feature>
<protein>
    <submittedName>
        <fullName evidence="2">Uncharacterized protein</fullName>
    </submittedName>
</protein>
<organism evidence="2 3">
    <name type="scientific">Rhizophagus irregularis</name>
    <dbReference type="NCBI Taxonomy" id="588596"/>
    <lineage>
        <taxon>Eukaryota</taxon>
        <taxon>Fungi</taxon>
        <taxon>Fungi incertae sedis</taxon>
        <taxon>Mucoromycota</taxon>
        <taxon>Glomeromycotina</taxon>
        <taxon>Glomeromycetes</taxon>
        <taxon>Glomerales</taxon>
        <taxon>Glomeraceae</taxon>
        <taxon>Rhizophagus</taxon>
    </lineage>
</organism>
<sequence>AVLSSLFGYGFLFRNRSECPSLVEIEALSIGMELVQLESILEPILNLKDSGSLGLKTTFNHKNPFEYAEDFSEKSNNIYLMFLYISLTNHFLIFWNFPFFRQPDLKSATRSLKNIDFDDGLFFRYGRMEFSSIFEEDLHGYIAIM</sequence>
<dbReference type="Proteomes" id="UP000233469">
    <property type="component" value="Unassembled WGS sequence"/>
</dbReference>
<reference evidence="2 3" key="2">
    <citation type="submission" date="2017-10" db="EMBL/GenBank/DDBJ databases">
        <title>Extensive intraspecific genome diversity in a model arbuscular mycorrhizal fungus.</title>
        <authorList>
            <person name="Chen E.C.H."/>
            <person name="Morin E."/>
            <person name="Baudet D."/>
            <person name="Noel J."/>
            <person name="Ndikumana S."/>
            <person name="Charron P."/>
            <person name="St-Onge C."/>
            <person name="Giorgi J."/>
            <person name="Grigoriev I.V."/>
            <person name="Roux C."/>
            <person name="Martin F.M."/>
            <person name="Corradi N."/>
        </authorList>
    </citation>
    <scope>NUCLEOTIDE SEQUENCE [LARGE SCALE GENOMIC DNA]</scope>
    <source>
        <strain evidence="2 3">C2</strain>
    </source>
</reference>
<reference evidence="2 3" key="1">
    <citation type="submission" date="2016-04" db="EMBL/GenBank/DDBJ databases">
        <title>Genome analyses suggest a sexual origin of heterokaryosis in a supposedly ancient asexual fungus.</title>
        <authorList>
            <person name="Ropars J."/>
            <person name="Sedzielewska K."/>
            <person name="Noel J."/>
            <person name="Charron P."/>
            <person name="Farinelli L."/>
            <person name="Marton T."/>
            <person name="Kruger M."/>
            <person name="Pelin A."/>
            <person name="Brachmann A."/>
            <person name="Corradi N."/>
        </authorList>
    </citation>
    <scope>NUCLEOTIDE SEQUENCE [LARGE SCALE GENOMIC DNA]</scope>
    <source>
        <strain evidence="2 3">C2</strain>
    </source>
</reference>
<name>A0A2N1M4R7_9GLOM</name>
<feature type="transmembrane region" description="Helical" evidence="1">
    <location>
        <begin position="78"/>
        <end position="100"/>
    </location>
</feature>
<proteinExistence type="predicted"/>
<keyword evidence="1" id="KW-0472">Membrane</keyword>
<keyword evidence="1" id="KW-0812">Transmembrane</keyword>
<dbReference type="AlphaFoldDB" id="A0A2N1M4R7"/>
<dbReference type="VEuPathDB" id="FungiDB:FUN_001892"/>
<evidence type="ECO:0000313" key="3">
    <source>
        <dbReference type="Proteomes" id="UP000233469"/>
    </source>
</evidence>
<dbReference type="EMBL" id="LLXL01005333">
    <property type="protein sequence ID" value="PKK56644.1"/>
    <property type="molecule type" value="Genomic_DNA"/>
</dbReference>
<evidence type="ECO:0000313" key="2">
    <source>
        <dbReference type="EMBL" id="PKK56644.1"/>
    </source>
</evidence>
<accession>A0A2N1M4R7</accession>